<dbReference type="Proteomes" id="UP000555003">
    <property type="component" value="Unassembled WGS sequence"/>
</dbReference>
<dbReference type="EMBL" id="JACJIS010000002">
    <property type="protein sequence ID" value="MBA9074096.1"/>
    <property type="molecule type" value="Genomic_DNA"/>
</dbReference>
<proteinExistence type="predicted"/>
<protein>
    <submittedName>
        <fullName evidence="1">Uncharacterized protein</fullName>
    </submittedName>
</protein>
<name>A0ABR6DQX8_9FLAO</name>
<comment type="caution">
    <text evidence="1">The sequence shown here is derived from an EMBL/GenBank/DDBJ whole genome shotgun (WGS) entry which is preliminary data.</text>
</comment>
<evidence type="ECO:0000313" key="1">
    <source>
        <dbReference type="EMBL" id="MBA9074096.1"/>
    </source>
</evidence>
<gene>
    <name evidence="1" type="ORF">GGR22_002263</name>
</gene>
<evidence type="ECO:0000313" key="2">
    <source>
        <dbReference type="Proteomes" id="UP000555003"/>
    </source>
</evidence>
<keyword evidence="2" id="KW-1185">Reference proteome</keyword>
<accession>A0ABR6DQX8</accession>
<sequence>MFFNKLFIKAHKKSEAVFTDFRFSIINANAKNAIASF</sequence>
<reference evidence="1 2" key="1">
    <citation type="submission" date="2020-08" db="EMBL/GenBank/DDBJ databases">
        <title>Genomic Encyclopedia of Type Strains, Phase IV (KMG-IV): sequencing the most valuable type-strain genomes for metagenomic binning, comparative biology and taxonomic classification.</title>
        <authorList>
            <person name="Goeker M."/>
        </authorList>
    </citation>
    <scope>NUCLEOTIDE SEQUENCE [LARGE SCALE GENOMIC DNA]</scope>
    <source>
        <strain evidence="1 2">DSM 100397</strain>
    </source>
</reference>
<organism evidence="1 2">
    <name type="scientific">Flavobacterium gossypii</name>
    <dbReference type="NCBI Taxonomy" id="1646119"/>
    <lineage>
        <taxon>Bacteria</taxon>
        <taxon>Pseudomonadati</taxon>
        <taxon>Bacteroidota</taxon>
        <taxon>Flavobacteriia</taxon>
        <taxon>Flavobacteriales</taxon>
        <taxon>Flavobacteriaceae</taxon>
        <taxon>Flavobacterium</taxon>
    </lineage>
</organism>